<protein>
    <submittedName>
        <fullName evidence="2">Auxin-responsive protein SAUR67</fullName>
    </submittedName>
</protein>
<sequence>MIKKMARQWQKFAAIRRKRIIFPGSPKDEDKDTRSSSSTVDKGHFAIYTCDQRRFVIPLAYLEKPIFRELLKMAEEEYGLPGNGPITLPCDAIFMEYAISLIQRNTAREMERALLVSMTSNSCCSLYSHIQQGQVNQNSLVCAF</sequence>
<dbReference type="Proteomes" id="UP001604336">
    <property type="component" value="Unassembled WGS sequence"/>
</dbReference>
<evidence type="ECO:0000313" key="2">
    <source>
        <dbReference type="EMBL" id="KAL2459923.1"/>
    </source>
</evidence>
<dbReference type="EMBL" id="JBFOLK010000014">
    <property type="protein sequence ID" value="KAL2459923.1"/>
    <property type="molecule type" value="Genomic_DNA"/>
</dbReference>
<comment type="similarity">
    <text evidence="1">Belongs to the ARG7 family.</text>
</comment>
<comment type="caution">
    <text evidence="2">The sequence shown here is derived from an EMBL/GenBank/DDBJ whole genome shotgun (WGS) entry which is preliminary data.</text>
</comment>
<proteinExistence type="inferred from homology"/>
<dbReference type="AlphaFoldDB" id="A0ABD1P987"/>
<organism evidence="2 3">
    <name type="scientific">Abeliophyllum distichum</name>
    <dbReference type="NCBI Taxonomy" id="126358"/>
    <lineage>
        <taxon>Eukaryota</taxon>
        <taxon>Viridiplantae</taxon>
        <taxon>Streptophyta</taxon>
        <taxon>Embryophyta</taxon>
        <taxon>Tracheophyta</taxon>
        <taxon>Spermatophyta</taxon>
        <taxon>Magnoliopsida</taxon>
        <taxon>eudicotyledons</taxon>
        <taxon>Gunneridae</taxon>
        <taxon>Pentapetalae</taxon>
        <taxon>asterids</taxon>
        <taxon>lamiids</taxon>
        <taxon>Lamiales</taxon>
        <taxon>Oleaceae</taxon>
        <taxon>Forsythieae</taxon>
        <taxon>Abeliophyllum</taxon>
    </lineage>
</organism>
<evidence type="ECO:0000256" key="1">
    <source>
        <dbReference type="ARBA" id="ARBA00006974"/>
    </source>
</evidence>
<dbReference type="InterPro" id="IPR003676">
    <property type="entry name" value="SAUR_fam"/>
</dbReference>
<reference evidence="3" key="1">
    <citation type="submission" date="2024-07" db="EMBL/GenBank/DDBJ databases">
        <title>Two chromosome-level genome assemblies of Korean endemic species Abeliophyllum distichum and Forsythia ovata (Oleaceae).</title>
        <authorList>
            <person name="Jang H."/>
        </authorList>
    </citation>
    <scope>NUCLEOTIDE SEQUENCE [LARGE SCALE GENOMIC DNA]</scope>
</reference>
<name>A0ABD1P987_9LAMI</name>
<keyword evidence="3" id="KW-1185">Reference proteome</keyword>
<accession>A0ABD1P987</accession>
<dbReference type="Pfam" id="PF02519">
    <property type="entry name" value="Auxin_inducible"/>
    <property type="match status" value="1"/>
</dbReference>
<gene>
    <name evidence="2" type="ORF">Adt_43343</name>
</gene>
<dbReference type="PANTHER" id="PTHR31175:SF111">
    <property type="entry name" value="AUXIN-RESPONSIVE PROTEIN SAUR68-LIKE"/>
    <property type="match status" value="1"/>
</dbReference>
<evidence type="ECO:0000313" key="3">
    <source>
        <dbReference type="Proteomes" id="UP001604336"/>
    </source>
</evidence>
<dbReference type="PANTHER" id="PTHR31175">
    <property type="entry name" value="AUXIN-RESPONSIVE FAMILY PROTEIN"/>
    <property type="match status" value="1"/>
</dbReference>